<comment type="caution">
    <text evidence="1">The sequence shown here is derived from an EMBL/GenBank/DDBJ whole genome shotgun (WGS) entry which is preliminary data.</text>
</comment>
<sequence>MQTIDTPQQAVSSNVAQSNEKRILARVVLQAWGGRKGDDAIFVEEKIVDVTDAVLLLDHDLVVELEDSTDQTDDIGHGHLDHSGPLEVYVTSSICEFFGVDSVEEITATAFEQARCAVNPKRPEYVRTIVEMEVTAKVLPGGDRNTALDDLSIEVASPSENVIVTRAQRMKPSADRALVLPAADPSLPRFMQLMTLSNAISIDDGALLTDWTRSAWIGEPTNEVLRFAWTDGELDYSVTLTEDGVQTGRFDDKGRFFTTDTEGTVLFVRFFKVESIGPSNLQSLH</sequence>
<gene>
    <name evidence="1" type="ORF">ACFPO9_17590</name>
</gene>
<organism evidence="1 2">
    <name type="scientific">Massilia aerilata</name>
    <dbReference type="NCBI Taxonomy" id="453817"/>
    <lineage>
        <taxon>Bacteria</taxon>
        <taxon>Pseudomonadati</taxon>
        <taxon>Pseudomonadota</taxon>
        <taxon>Betaproteobacteria</taxon>
        <taxon>Burkholderiales</taxon>
        <taxon>Oxalobacteraceae</taxon>
        <taxon>Telluria group</taxon>
        <taxon>Massilia</taxon>
    </lineage>
</organism>
<protein>
    <submittedName>
        <fullName evidence="1">Uncharacterized protein</fullName>
    </submittedName>
</protein>
<dbReference type="EMBL" id="JBHSMZ010000014">
    <property type="protein sequence ID" value="MFC5550333.1"/>
    <property type="molecule type" value="Genomic_DNA"/>
</dbReference>
<name>A0ABW0S0B4_9BURK</name>
<proteinExistence type="predicted"/>
<evidence type="ECO:0000313" key="2">
    <source>
        <dbReference type="Proteomes" id="UP001596086"/>
    </source>
</evidence>
<accession>A0ABW0S0B4</accession>
<evidence type="ECO:0000313" key="1">
    <source>
        <dbReference type="EMBL" id="MFC5550333.1"/>
    </source>
</evidence>
<reference evidence="2" key="1">
    <citation type="journal article" date="2019" name="Int. J. Syst. Evol. Microbiol.">
        <title>The Global Catalogue of Microorganisms (GCM) 10K type strain sequencing project: providing services to taxonomists for standard genome sequencing and annotation.</title>
        <authorList>
            <consortium name="The Broad Institute Genomics Platform"/>
            <consortium name="The Broad Institute Genome Sequencing Center for Infectious Disease"/>
            <person name="Wu L."/>
            <person name="Ma J."/>
        </authorList>
    </citation>
    <scope>NUCLEOTIDE SEQUENCE [LARGE SCALE GENOMIC DNA]</scope>
    <source>
        <strain evidence="2">CGMCC 4.5798</strain>
    </source>
</reference>
<dbReference type="RefSeq" id="WP_379772762.1">
    <property type="nucleotide sequence ID" value="NZ_JBHSMZ010000014.1"/>
</dbReference>
<dbReference type="Proteomes" id="UP001596086">
    <property type="component" value="Unassembled WGS sequence"/>
</dbReference>
<keyword evidence="2" id="KW-1185">Reference proteome</keyword>